<reference evidence="2 3" key="1">
    <citation type="submission" date="2019-02" db="EMBL/GenBank/DDBJ databases">
        <title>Complete Genome Sequence and Methylome Analysis of free living Spirochaetas.</title>
        <authorList>
            <person name="Fomenkov A."/>
            <person name="Dubinina G."/>
            <person name="Leshcheva N."/>
            <person name="Mikheeva N."/>
            <person name="Grabovich M."/>
            <person name="Vincze T."/>
            <person name="Roberts R.J."/>
        </authorList>
    </citation>
    <scope>NUCLEOTIDE SEQUENCE [LARGE SCALE GENOMIC DNA]</scope>
    <source>
        <strain evidence="2 3">K2</strain>
    </source>
</reference>
<dbReference type="EMBL" id="CP036150">
    <property type="protein sequence ID" value="QEN09076.1"/>
    <property type="molecule type" value="Genomic_DNA"/>
</dbReference>
<dbReference type="Pfam" id="PF05258">
    <property type="entry name" value="DciA"/>
    <property type="match status" value="1"/>
</dbReference>
<accession>A0A5C1QR81</accession>
<organism evidence="2 3">
    <name type="scientific">Oceanispirochaeta crateris</name>
    <dbReference type="NCBI Taxonomy" id="2518645"/>
    <lineage>
        <taxon>Bacteria</taxon>
        <taxon>Pseudomonadati</taxon>
        <taxon>Spirochaetota</taxon>
        <taxon>Spirochaetia</taxon>
        <taxon>Spirochaetales</taxon>
        <taxon>Spirochaetaceae</taxon>
        <taxon>Oceanispirochaeta</taxon>
    </lineage>
</organism>
<name>A0A5C1QR81_9SPIO</name>
<evidence type="ECO:0000256" key="1">
    <source>
        <dbReference type="SAM" id="MobiDB-lite"/>
    </source>
</evidence>
<dbReference type="OrthoDB" id="370673at2"/>
<dbReference type="InterPro" id="IPR007922">
    <property type="entry name" value="DciA-like"/>
</dbReference>
<proteinExistence type="predicted"/>
<gene>
    <name evidence="2" type="ORF">EXM22_14210</name>
</gene>
<feature type="region of interest" description="Disordered" evidence="1">
    <location>
        <begin position="136"/>
        <end position="158"/>
    </location>
</feature>
<evidence type="ECO:0000313" key="3">
    <source>
        <dbReference type="Proteomes" id="UP000324209"/>
    </source>
</evidence>
<sequence>MSRFFIRFFLDIRMKLVKIHFLSLSIRENWRKKMDKADQIISNLFNIQGNSESKGYREAYKNWKKIIGDERLSDHCKLEDISNHAIRVSFDHPGWIQVFKMNQSRILKRLNTQYPNFSITSVSMHLNNEKFVQNKAEEKKEIKPPATKNQSFNGDLKSINDNELKMRLESLKKTLQGK</sequence>
<evidence type="ECO:0000313" key="2">
    <source>
        <dbReference type="EMBL" id="QEN09076.1"/>
    </source>
</evidence>
<keyword evidence="3" id="KW-1185">Reference proteome</keyword>
<dbReference type="AlphaFoldDB" id="A0A5C1QR81"/>
<protein>
    <submittedName>
        <fullName evidence="2">DUF721 domain-containing protein</fullName>
    </submittedName>
</protein>
<dbReference type="Proteomes" id="UP000324209">
    <property type="component" value="Chromosome"/>
</dbReference>
<dbReference type="KEGG" id="ock:EXM22_14210"/>